<accession>A0A9P8UKU6</accession>
<organism evidence="1 2">
    <name type="scientific">Truncatella angustata</name>
    <dbReference type="NCBI Taxonomy" id="152316"/>
    <lineage>
        <taxon>Eukaryota</taxon>
        <taxon>Fungi</taxon>
        <taxon>Dikarya</taxon>
        <taxon>Ascomycota</taxon>
        <taxon>Pezizomycotina</taxon>
        <taxon>Sordariomycetes</taxon>
        <taxon>Xylariomycetidae</taxon>
        <taxon>Amphisphaeriales</taxon>
        <taxon>Sporocadaceae</taxon>
        <taxon>Truncatella</taxon>
    </lineage>
</organism>
<evidence type="ECO:0000313" key="2">
    <source>
        <dbReference type="Proteomes" id="UP000758603"/>
    </source>
</evidence>
<keyword evidence="2" id="KW-1185">Reference proteome</keyword>
<gene>
    <name evidence="1" type="ORF">BKA67DRAFT_676351</name>
</gene>
<dbReference type="AlphaFoldDB" id="A0A9P8UKU6"/>
<dbReference type="Proteomes" id="UP000758603">
    <property type="component" value="Unassembled WGS sequence"/>
</dbReference>
<dbReference type="EMBL" id="JAGPXC010000004">
    <property type="protein sequence ID" value="KAH6653835.1"/>
    <property type="molecule type" value="Genomic_DNA"/>
</dbReference>
<proteinExistence type="predicted"/>
<dbReference type="GeneID" id="70137694"/>
<reference evidence="1" key="1">
    <citation type="journal article" date="2021" name="Nat. Commun.">
        <title>Genetic determinants of endophytism in the Arabidopsis root mycobiome.</title>
        <authorList>
            <person name="Mesny F."/>
            <person name="Miyauchi S."/>
            <person name="Thiergart T."/>
            <person name="Pickel B."/>
            <person name="Atanasova L."/>
            <person name="Karlsson M."/>
            <person name="Huettel B."/>
            <person name="Barry K.W."/>
            <person name="Haridas S."/>
            <person name="Chen C."/>
            <person name="Bauer D."/>
            <person name="Andreopoulos W."/>
            <person name="Pangilinan J."/>
            <person name="LaButti K."/>
            <person name="Riley R."/>
            <person name="Lipzen A."/>
            <person name="Clum A."/>
            <person name="Drula E."/>
            <person name="Henrissat B."/>
            <person name="Kohler A."/>
            <person name="Grigoriev I.V."/>
            <person name="Martin F.M."/>
            <person name="Hacquard S."/>
        </authorList>
    </citation>
    <scope>NUCLEOTIDE SEQUENCE</scope>
    <source>
        <strain evidence="1">MPI-SDFR-AT-0073</strain>
    </source>
</reference>
<sequence>MIKQLFRPQKYLNKIDAAGGSGSIRINHGTASAALTLTINRTVRVPDNQDTNMLPPSLGHFPLFKVQDYADRMPSDMVAKGGLFFPMYQREAMWINFTALRPFALKVYVGGVNAVSGFPMQENETTRQKRLKMLKDGKRIQDYMVVPDQRWLDGIASEDGKIRQFIAKPKGSGFSVEAQVTGEEKVGGVQIEVIPIKCEFPRDMDVRYENQQGQVIKRTLVMADKRLSDRSTVSDLKDVLSSEFGIAVQDQWLETEPHNMDSYNALDQNTGASSPMLGSLYFKPNATLKLSHKHREPLGLYGGYSSASPPLGCMFGASPATLSVETGSNEAMPPPSAPLMSKSNYGAACQLVSLQNAVLPVKLPSPRGLGGPASMVKEMGLAAGGFIQQTIEPDSNPSSIWDAEASILLNLQILDSESFCDVTGLPPPPTPIDAETYAQHGYPFFEIWGEEKTGVKGDFDEVKNVAQIEAERAREKGEKVVEEESVPQRVHIIGQFKSTFQPVEVLKKDLERLMLGV</sequence>
<evidence type="ECO:0000313" key="1">
    <source>
        <dbReference type="EMBL" id="KAH6653835.1"/>
    </source>
</evidence>
<protein>
    <recommendedName>
        <fullName evidence="3">Integral membrane protein</fullName>
    </recommendedName>
</protein>
<dbReference type="RefSeq" id="XP_045958105.1">
    <property type="nucleotide sequence ID" value="XM_046108803.1"/>
</dbReference>
<name>A0A9P8UKU6_9PEZI</name>
<evidence type="ECO:0008006" key="3">
    <source>
        <dbReference type="Google" id="ProtNLM"/>
    </source>
</evidence>
<comment type="caution">
    <text evidence="1">The sequence shown here is derived from an EMBL/GenBank/DDBJ whole genome shotgun (WGS) entry which is preliminary data.</text>
</comment>
<dbReference type="OrthoDB" id="428577at2759"/>